<evidence type="ECO:0000313" key="8">
    <source>
        <dbReference type="Proteomes" id="UP000318478"/>
    </source>
</evidence>
<dbReference type="SUPFAM" id="SSF51905">
    <property type="entry name" value="FAD/NAD(P)-binding domain"/>
    <property type="match status" value="1"/>
</dbReference>
<keyword evidence="4 7" id="KW-0560">Oxidoreductase</keyword>
<dbReference type="EMBL" id="SJPO01000002">
    <property type="protein sequence ID" value="TWT78487.1"/>
    <property type="molecule type" value="Genomic_DNA"/>
</dbReference>
<dbReference type="Proteomes" id="UP000318478">
    <property type="component" value="Unassembled WGS sequence"/>
</dbReference>
<evidence type="ECO:0000256" key="1">
    <source>
        <dbReference type="ARBA" id="ARBA00001974"/>
    </source>
</evidence>
<protein>
    <submittedName>
        <fullName evidence="7">L-2-hydroxyglutarate oxidase LhgO</fullName>
        <ecNumber evidence="7">1.1.3.15</ecNumber>
    </submittedName>
</protein>
<keyword evidence="3" id="KW-0274">FAD</keyword>
<proteinExistence type="inferred from homology"/>
<dbReference type="NCBIfam" id="NF008726">
    <property type="entry name" value="PRK11728.1"/>
    <property type="match status" value="1"/>
</dbReference>
<dbReference type="InterPro" id="IPR006076">
    <property type="entry name" value="FAD-dep_OxRdtase"/>
</dbReference>
<dbReference type="RefSeq" id="WP_146584986.1">
    <property type="nucleotide sequence ID" value="NZ_SJPO01000002.1"/>
</dbReference>
<dbReference type="PANTHER" id="PTHR43104:SF2">
    <property type="entry name" value="L-2-HYDROXYGLUTARATE DEHYDROGENASE, MITOCHONDRIAL"/>
    <property type="match status" value="1"/>
</dbReference>
<dbReference type="EC" id="1.1.3.15" evidence="7"/>
<comment type="similarity">
    <text evidence="5">Belongs to the L2HGDH family.</text>
</comment>
<name>A0A5C5YVD4_9BACT</name>
<dbReference type="Pfam" id="PF01266">
    <property type="entry name" value="DAO"/>
    <property type="match status" value="1"/>
</dbReference>
<dbReference type="InterPro" id="IPR036188">
    <property type="entry name" value="FAD/NAD-bd_sf"/>
</dbReference>
<evidence type="ECO:0000256" key="3">
    <source>
        <dbReference type="ARBA" id="ARBA00022827"/>
    </source>
</evidence>
<keyword evidence="2" id="KW-0285">Flavoprotein</keyword>
<evidence type="ECO:0000256" key="2">
    <source>
        <dbReference type="ARBA" id="ARBA00022630"/>
    </source>
</evidence>
<organism evidence="7 8">
    <name type="scientific">Posidoniimonas polymericola</name>
    <dbReference type="NCBI Taxonomy" id="2528002"/>
    <lineage>
        <taxon>Bacteria</taxon>
        <taxon>Pseudomonadati</taxon>
        <taxon>Planctomycetota</taxon>
        <taxon>Planctomycetia</taxon>
        <taxon>Pirellulales</taxon>
        <taxon>Lacipirellulaceae</taxon>
        <taxon>Posidoniimonas</taxon>
    </lineage>
</organism>
<keyword evidence="8" id="KW-1185">Reference proteome</keyword>
<accession>A0A5C5YVD4</accession>
<feature type="domain" description="FAD dependent oxidoreductase" evidence="6">
    <location>
        <begin position="5"/>
        <end position="393"/>
    </location>
</feature>
<dbReference type="GO" id="GO:0005737">
    <property type="term" value="C:cytoplasm"/>
    <property type="evidence" value="ECO:0007669"/>
    <property type="project" value="TreeGrafter"/>
</dbReference>
<comment type="caution">
    <text evidence="7">The sequence shown here is derived from an EMBL/GenBank/DDBJ whole genome shotgun (WGS) entry which is preliminary data.</text>
</comment>
<dbReference type="Gene3D" id="3.30.9.10">
    <property type="entry name" value="D-Amino Acid Oxidase, subunit A, domain 2"/>
    <property type="match status" value="1"/>
</dbReference>
<dbReference type="Gene3D" id="3.50.50.60">
    <property type="entry name" value="FAD/NAD(P)-binding domain"/>
    <property type="match status" value="1"/>
</dbReference>
<dbReference type="GO" id="GO:0003973">
    <property type="term" value="F:(S)-2-hydroxy-acid oxidase activity"/>
    <property type="evidence" value="ECO:0007669"/>
    <property type="project" value="UniProtKB-EC"/>
</dbReference>
<dbReference type="AlphaFoldDB" id="A0A5C5YVD4"/>
<dbReference type="GO" id="GO:0047545">
    <property type="term" value="F:(S)-2-hydroxyglutarate dehydrogenase activity"/>
    <property type="evidence" value="ECO:0007669"/>
    <property type="project" value="TreeGrafter"/>
</dbReference>
<evidence type="ECO:0000259" key="6">
    <source>
        <dbReference type="Pfam" id="PF01266"/>
    </source>
</evidence>
<dbReference type="PANTHER" id="PTHR43104">
    <property type="entry name" value="L-2-HYDROXYGLUTARATE DEHYDROGENASE, MITOCHONDRIAL"/>
    <property type="match status" value="1"/>
</dbReference>
<evidence type="ECO:0000256" key="5">
    <source>
        <dbReference type="ARBA" id="ARBA00037941"/>
    </source>
</evidence>
<evidence type="ECO:0000256" key="4">
    <source>
        <dbReference type="ARBA" id="ARBA00023002"/>
    </source>
</evidence>
<dbReference type="OrthoDB" id="9801699at2"/>
<evidence type="ECO:0000313" key="7">
    <source>
        <dbReference type="EMBL" id="TWT78487.1"/>
    </source>
</evidence>
<sequence length="398" mass="42951">MQNSDLLVIGGGIVGLATAYRFTQRFPGKRVTLLEKEDAVALHQTGRNSGVLHSGIYYKPGSLKAINCRDGKLAMEQFCRDEGIPFDVCGKVIVAVDPTELPALDAIRQRGEQNGVACSVIERDELLEIEPHVSGVRALKVPSTGIVDYGEVSRRLADKIRAAGGDVRLSAEVVGIDQGGDQIVAKTVQEEFSAGCLVNCCGLYSDRVAELSGAQPGARIIPFRGEYFKLKDDAKHLVRDLIYPVPDPSFPFLGVHFTRMIDGAVECGPNAVLAFAKEGYFKTDVNLGELAGSLTYPGFVKLALKYWKTGAGEMWRSFSKQAFVKALQRLCPEIRAEHLEPAPAGVRAQAVLRDGSLVDDFLIEEHGAAVNVLNAPSPAATASLNIGGLIVDRLAERF</sequence>
<gene>
    <name evidence="7" type="primary">lhgO</name>
    <name evidence="7" type="ORF">Pla123a_12790</name>
</gene>
<comment type="cofactor">
    <cofactor evidence="1">
        <name>FAD</name>
        <dbReference type="ChEBI" id="CHEBI:57692"/>
    </cofactor>
</comment>
<reference evidence="7 8" key="1">
    <citation type="submission" date="2019-02" db="EMBL/GenBank/DDBJ databases">
        <title>Deep-cultivation of Planctomycetes and their phenomic and genomic characterization uncovers novel biology.</title>
        <authorList>
            <person name="Wiegand S."/>
            <person name="Jogler M."/>
            <person name="Boedeker C."/>
            <person name="Pinto D."/>
            <person name="Vollmers J."/>
            <person name="Rivas-Marin E."/>
            <person name="Kohn T."/>
            <person name="Peeters S.H."/>
            <person name="Heuer A."/>
            <person name="Rast P."/>
            <person name="Oberbeckmann S."/>
            <person name="Bunk B."/>
            <person name="Jeske O."/>
            <person name="Meyerdierks A."/>
            <person name="Storesund J.E."/>
            <person name="Kallscheuer N."/>
            <person name="Luecker S."/>
            <person name="Lage O.M."/>
            <person name="Pohl T."/>
            <person name="Merkel B.J."/>
            <person name="Hornburger P."/>
            <person name="Mueller R.-W."/>
            <person name="Bruemmer F."/>
            <person name="Labrenz M."/>
            <person name="Spormann A.M."/>
            <person name="Op Den Camp H."/>
            <person name="Overmann J."/>
            <person name="Amann R."/>
            <person name="Jetten M.S.M."/>
            <person name="Mascher T."/>
            <person name="Medema M.H."/>
            <person name="Devos D.P."/>
            <person name="Kaster A.-K."/>
            <person name="Ovreas L."/>
            <person name="Rohde M."/>
            <person name="Galperin M.Y."/>
            <person name="Jogler C."/>
        </authorList>
    </citation>
    <scope>NUCLEOTIDE SEQUENCE [LARGE SCALE GENOMIC DNA]</scope>
    <source>
        <strain evidence="7 8">Pla123a</strain>
    </source>
</reference>